<comment type="caution">
    <text evidence="1">The sequence shown here is derived from an EMBL/GenBank/DDBJ whole genome shotgun (WGS) entry which is preliminary data.</text>
</comment>
<gene>
    <name evidence="1" type="ORF">HJA87_21795</name>
</gene>
<protein>
    <submittedName>
        <fullName evidence="1">Uncharacterized protein</fullName>
    </submittedName>
</protein>
<dbReference type="RefSeq" id="WP_138393566.1">
    <property type="nucleotide sequence ID" value="NZ_JABDWX010000007.1"/>
</dbReference>
<reference evidence="1 2" key="1">
    <citation type="submission" date="2020-06" db="EMBL/GenBank/DDBJ databases">
        <title>Global-level population genomics: horizontal gene transfer, symbiosis and evolution in Rhizobia.</title>
        <authorList>
            <person name="Gai Y."/>
        </authorList>
    </citation>
    <scope>NUCLEOTIDE SEQUENCE [LARGE SCALE GENOMIC DNA]</scope>
    <source>
        <strain evidence="1 2">PLR6_1b</strain>
    </source>
</reference>
<dbReference type="Proteomes" id="UP000720124">
    <property type="component" value="Unassembled WGS sequence"/>
</dbReference>
<proteinExistence type="predicted"/>
<evidence type="ECO:0000313" key="1">
    <source>
        <dbReference type="EMBL" id="MBY3592490.1"/>
    </source>
</evidence>
<evidence type="ECO:0000313" key="2">
    <source>
        <dbReference type="Proteomes" id="UP000720124"/>
    </source>
</evidence>
<organism evidence="1 2">
    <name type="scientific">Rhizobium bangladeshense</name>
    <dbReference type="NCBI Taxonomy" id="1138189"/>
    <lineage>
        <taxon>Bacteria</taxon>
        <taxon>Pseudomonadati</taxon>
        <taxon>Pseudomonadota</taxon>
        <taxon>Alphaproteobacteria</taxon>
        <taxon>Hyphomicrobiales</taxon>
        <taxon>Rhizobiaceae</taxon>
        <taxon>Rhizobium/Agrobacterium group</taxon>
        <taxon>Rhizobium</taxon>
    </lineage>
</organism>
<keyword evidence="2" id="KW-1185">Reference proteome</keyword>
<dbReference type="EMBL" id="JABTXI010000009">
    <property type="protein sequence ID" value="MBY3592490.1"/>
    <property type="molecule type" value="Genomic_DNA"/>
</dbReference>
<accession>A0ABS7LMH4</accession>
<sequence>MEIIRNTRLENIAPISGFRASNDYRRSRLPFTGPQFPWNSVARISFPASHSTMNELCGDGDSSAAAAAVFCPQEAVIDDATK</sequence>
<name>A0ABS7LMH4_9HYPH</name>